<organism evidence="2 3">
    <name type="scientific">Ruegeria arenilitoris</name>
    <dbReference type="NCBI Taxonomy" id="1173585"/>
    <lineage>
        <taxon>Bacteria</taxon>
        <taxon>Pseudomonadati</taxon>
        <taxon>Pseudomonadota</taxon>
        <taxon>Alphaproteobacteria</taxon>
        <taxon>Rhodobacterales</taxon>
        <taxon>Roseobacteraceae</taxon>
        <taxon>Ruegeria</taxon>
    </lineage>
</organism>
<protein>
    <recommendedName>
        <fullName evidence="4">DUF4424 domain-containing protein</fullName>
    </recommendedName>
</protein>
<sequence>MFRLKALGVSILGAAMALAIHGPATAQEILSEDGTVKFEDGIPQYSGGTELFTFQYHQVVDENDPENLLFSADRQLVSLDPVELFREYGDSTRVLEAPGMSALMAQSLEGGFASSFSDMVLTELAVLQKNCVVNGAPIQSATIKPVYSVLRLHTNPIRTNAVLNIFSYKLLECSEDGVDISIPLKRRWVISIGSGLEQGPIDKTIGGVQMTYKMFAQGKSIKLMAYYSNLTLHGERWGPDMRLISGFDQLGNVDPRNKYYTPKAASCLDIDFKNKPPNDVDVWSVAPSDMRFCARGCIPGDVSATK</sequence>
<evidence type="ECO:0000256" key="1">
    <source>
        <dbReference type="SAM" id="SignalP"/>
    </source>
</evidence>
<gene>
    <name evidence="2" type="ORF">RUA8715_01675</name>
</gene>
<dbReference type="Proteomes" id="UP000202485">
    <property type="component" value="Unassembled WGS sequence"/>
</dbReference>
<reference evidence="3" key="1">
    <citation type="submission" date="2017-05" db="EMBL/GenBank/DDBJ databases">
        <authorList>
            <person name="Rodrigo-Torres L."/>
            <person name="Arahal R. D."/>
            <person name="Lucena T."/>
        </authorList>
    </citation>
    <scope>NUCLEOTIDE SEQUENCE [LARGE SCALE GENOMIC DNA]</scope>
    <source>
        <strain evidence="3">CECT 8715</strain>
    </source>
</reference>
<evidence type="ECO:0000313" key="2">
    <source>
        <dbReference type="EMBL" id="SMX40434.1"/>
    </source>
</evidence>
<dbReference type="EMBL" id="FXYG01000002">
    <property type="protein sequence ID" value="SMX40434.1"/>
    <property type="molecule type" value="Genomic_DNA"/>
</dbReference>
<accession>A0A238KDE4</accession>
<dbReference type="AlphaFoldDB" id="A0A238KDE4"/>
<dbReference type="OrthoDB" id="9819094at2"/>
<feature type="signal peptide" evidence="1">
    <location>
        <begin position="1"/>
        <end position="26"/>
    </location>
</feature>
<proteinExistence type="predicted"/>
<evidence type="ECO:0008006" key="4">
    <source>
        <dbReference type="Google" id="ProtNLM"/>
    </source>
</evidence>
<feature type="chain" id="PRO_5012602001" description="DUF4424 domain-containing protein" evidence="1">
    <location>
        <begin position="27"/>
        <end position="306"/>
    </location>
</feature>
<evidence type="ECO:0000313" key="3">
    <source>
        <dbReference type="Proteomes" id="UP000202485"/>
    </source>
</evidence>
<dbReference type="RefSeq" id="WP_141138480.1">
    <property type="nucleotide sequence ID" value="NZ_FXYG01000002.1"/>
</dbReference>
<name>A0A238KDE4_9RHOB</name>
<keyword evidence="1" id="KW-0732">Signal</keyword>
<keyword evidence="3" id="KW-1185">Reference proteome</keyword>